<sequence length="492" mass="53746">MIKFLPTLLLPVLPNCSSSFCFRLFAGENVRKSSRKFGTFFAFLPLPFFNPVDPAGHFFCVSSMCITVLLLVAALSSCTGTAASANNVPKIVASAGQTVLLPCSTAASDDVPTVEWTKDDLSAFAFLYRQGCETFEMKNPVFRYRTNLIRDELHHGNLSMVISNVQPSDSGTYRCAIRRKEETVIAILELFVGAVSEPKLSVVPDEGGGLTLQCEAKCWFPQPLITFLDDQGNEISAEDPKRDDESQWCLTVTRRVTLQTATKRVTCRVHQPEINRTRESTIYIPDECMKSSTRIIISTAVATTIIVCTLIYALALFLVKRGYLSVGGQKSSSEKDELIKQLTKELNDLKSRQSPAQQPSQSTNNPRSSPGTSKRDIPPPPKSPYHSKPLKPASSTNNNSPVASGQNPARSPQMRRSSHGSSSAVSITNGAASFNPPPDSKDKPLPRSTSLSEKRPRNVIAKSSRRNTLSGISNNPYGVLADLSEDENPLIG</sequence>
<dbReference type="OMA" id="HGNISQV"/>
<dbReference type="Gene3D" id="2.60.40.10">
    <property type="entry name" value="Immunoglobulins"/>
    <property type="match status" value="2"/>
</dbReference>
<dbReference type="PANTHER" id="PTHR24100">
    <property type="entry name" value="BUTYROPHILIN"/>
    <property type="match status" value="1"/>
</dbReference>
<feature type="compositionally biased region" description="Polar residues" evidence="7">
    <location>
        <begin position="466"/>
        <end position="476"/>
    </location>
</feature>
<dbReference type="InterPro" id="IPR003599">
    <property type="entry name" value="Ig_sub"/>
</dbReference>
<reference evidence="11" key="1">
    <citation type="submission" date="2025-08" db="UniProtKB">
        <authorList>
            <consortium name="Ensembl"/>
        </authorList>
    </citation>
    <scope>IDENTIFICATION</scope>
</reference>
<evidence type="ECO:0000259" key="10">
    <source>
        <dbReference type="PROSITE" id="PS50835"/>
    </source>
</evidence>
<dbReference type="AlphaFoldDB" id="A0A668RLM3"/>
<dbReference type="PANTHER" id="PTHR24100:SF151">
    <property type="entry name" value="ICOS LIGAND"/>
    <property type="match status" value="1"/>
</dbReference>
<dbReference type="InterPro" id="IPR003598">
    <property type="entry name" value="Ig_sub2"/>
</dbReference>
<dbReference type="Pfam" id="PF07686">
    <property type="entry name" value="V-set"/>
    <property type="match status" value="1"/>
</dbReference>
<feature type="signal peptide" evidence="9">
    <location>
        <begin position="1"/>
        <end position="19"/>
    </location>
</feature>
<evidence type="ECO:0000256" key="5">
    <source>
        <dbReference type="ARBA" id="ARBA00023180"/>
    </source>
</evidence>
<dbReference type="PROSITE" id="PS50835">
    <property type="entry name" value="IG_LIKE"/>
    <property type="match status" value="1"/>
</dbReference>
<dbReference type="Pfam" id="PF22705">
    <property type="entry name" value="C2-set_3"/>
    <property type="match status" value="1"/>
</dbReference>
<feature type="chain" id="PRO_5044285796" description="Ig-like domain-containing protein" evidence="9">
    <location>
        <begin position="20"/>
        <end position="492"/>
    </location>
</feature>
<feature type="compositionally biased region" description="Low complexity" evidence="7">
    <location>
        <begin position="352"/>
        <end position="362"/>
    </location>
</feature>
<dbReference type="InterPro" id="IPR013783">
    <property type="entry name" value="Ig-like_fold"/>
</dbReference>
<keyword evidence="6" id="KW-0393">Immunoglobulin domain</keyword>
<feature type="transmembrane region" description="Helical" evidence="8">
    <location>
        <begin position="295"/>
        <end position="319"/>
    </location>
</feature>
<comment type="subcellular location">
    <subcellularLocation>
        <location evidence="1">Membrane</location>
    </subcellularLocation>
</comment>
<evidence type="ECO:0000256" key="3">
    <source>
        <dbReference type="ARBA" id="ARBA00023136"/>
    </source>
</evidence>
<evidence type="ECO:0000256" key="7">
    <source>
        <dbReference type="SAM" id="MobiDB-lite"/>
    </source>
</evidence>
<proteinExistence type="predicted"/>
<feature type="domain" description="Ig-like" evidence="10">
    <location>
        <begin position="96"/>
        <end position="186"/>
    </location>
</feature>
<dbReference type="InterPro" id="IPR007110">
    <property type="entry name" value="Ig-like_dom"/>
</dbReference>
<evidence type="ECO:0000256" key="2">
    <source>
        <dbReference type="ARBA" id="ARBA00022729"/>
    </source>
</evidence>
<dbReference type="GO" id="GO:0050863">
    <property type="term" value="P:regulation of T cell activation"/>
    <property type="evidence" value="ECO:0007669"/>
    <property type="project" value="UniProtKB-ARBA"/>
</dbReference>
<feature type="compositionally biased region" description="Polar residues" evidence="7">
    <location>
        <begin position="393"/>
        <end position="410"/>
    </location>
</feature>
<feature type="compositionally biased region" description="Polar residues" evidence="7">
    <location>
        <begin position="363"/>
        <end position="372"/>
    </location>
</feature>
<name>A0A668RLM3_OREAU</name>
<dbReference type="SMART" id="SM00406">
    <property type="entry name" value="IGv"/>
    <property type="match status" value="1"/>
</dbReference>
<evidence type="ECO:0000256" key="8">
    <source>
        <dbReference type="SAM" id="Phobius"/>
    </source>
</evidence>
<dbReference type="InterPro" id="IPR050504">
    <property type="entry name" value="IgSF_BTN/MOG"/>
</dbReference>
<keyword evidence="8" id="KW-1133">Transmembrane helix</keyword>
<dbReference type="GO" id="GO:0009897">
    <property type="term" value="C:external side of plasma membrane"/>
    <property type="evidence" value="ECO:0007669"/>
    <property type="project" value="TreeGrafter"/>
</dbReference>
<accession>A0A668RLM3</accession>
<evidence type="ECO:0000256" key="4">
    <source>
        <dbReference type="ARBA" id="ARBA00023157"/>
    </source>
</evidence>
<keyword evidence="5" id="KW-0325">Glycoprotein</keyword>
<gene>
    <name evidence="11" type="primary">LOC116316672</name>
</gene>
<dbReference type="SMART" id="SM00409">
    <property type="entry name" value="IG"/>
    <property type="match status" value="1"/>
</dbReference>
<feature type="region of interest" description="Disordered" evidence="7">
    <location>
        <begin position="349"/>
        <end position="492"/>
    </location>
</feature>
<dbReference type="Ensembl" id="ENSOABT00000000649.2">
    <property type="protein sequence ID" value="ENSOABP00000000621.2"/>
    <property type="gene ID" value="ENSOABG00000000462.2"/>
</dbReference>
<keyword evidence="3 8" id="KW-0472">Membrane</keyword>
<dbReference type="GO" id="GO:1903037">
    <property type="term" value="P:regulation of leukocyte cell-cell adhesion"/>
    <property type="evidence" value="ECO:0007669"/>
    <property type="project" value="UniProtKB-ARBA"/>
</dbReference>
<protein>
    <recommendedName>
        <fullName evidence="10">Ig-like domain-containing protein</fullName>
    </recommendedName>
</protein>
<dbReference type="InterPro" id="IPR053896">
    <property type="entry name" value="BTN3A2-like_Ig-C"/>
</dbReference>
<dbReference type="InterPro" id="IPR013106">
    <property type="entry name" value="Ig_V-set"/>
</dbReference>
<evidence type="ECO:0000256" key="1">
    <source>
        <dbReference type="ARBA" id="ARBA00004370"/>
    </source>
</evidence>
<dbReference type="GO" id="GO:0005102">
    <property type="term" value="F:signaling receptor binding"/>
    <property type="evidence" value="ECO:0007669"/>
    <property type="project" value="TreeGrafter"/>
</dbReference>
<organism evidence="11 12">
    <name type="scientific">Oreochromis aureus</name>
    <name type="common">Israeli tilapia</name>
    <name type="synonym">Chromis aureus</name>
    <dbReference type="NCBI Taxonomy" id="47969"/>
    <lineage>
        <taxon>Eukaryota</taxon>
        <taxon>Metazoa</taxon>
        <taxon>Chordata</taxon>
        <taxon>Craniata</taxon>
        <taxon>Vertebrata</taxon>
        <taxon>Euteleostomi</taxon>
        <taxon>Actinopterygii</taxon>
        <taxon>Neopterygii</taxon>
        <taxon>Teleostei</taxon>
        <taxon>Neoteleostei</taxon>
        <taxon>Acanthomorphata</taxon>
        <taxon>Ovalentaria</taxon>
        <taxon>Cichlomorphae</taxon>
        <taxon>Cichliformes</taxon>
        <taxon>Cichlidae</taxon>
        <taxon>African cichlids</taxon>
        <taxon>Pseudocrenilabrinae</taxon>
        <taxon>Oreochromini</taxon>
        <taxon>Oreochromis</taxon>
    </lineage>
</organism>
<keyword evidence="2 9" id="KW-0732">Signal</keyword>
<evidence type="ECO:0000256" key="9">
    <source>
        <dbReference type="SAM" id="SignalP"/>
    </source>
</evidence>
<evidence type="ECO:0000256" key="6">
    <source>
        <dbReference type="ARBA" id="ARBA00023319"/>
    </source>
</evidence>
<dbReference type="InterPro" id="IPR036179">
    <property type="entry name" value="Ig-like_dom_sf"/>
</dbReference>
<reference evidence="11" key="2">
    <citation type="submission" date="2025-09" db="UniProtKB">
        <authorList>
            <consortium name="Ensembl"/>
        </authorList>
    </citation>
    <scope>IDENTIFICATION</scope>
</reference>
<dbReference type="GO" id="GO:0001817">
    <property type="term" value="P:regulation of cytokine production"/>
    <property type="evidence" value="ECO:0007669"/>
    <property type="project" value="TreeGrafter"/>
</dbReference>
<keyword evidence="12" id="KW-1185">Reference proteome</keyword>
<dbReference type="SUPFAM" id="SSF48726">
    <property type="entry name" value="Immunoglobulin"/>
    <property type="match status" value="2"/>
</dbReference>
<dbReference type="GO" id="GO:0050852">
    <property type="term" value="P:T cell receptor signaling pathway"/>
    <property type="evidence" value="ECO:0007669"/>
    <property type="project" value="TreeGrafter"/>
</dbReference>
<dbReference type="FunFam" id="2.60.40.10:FF:000142">
    <property type="entry name" value="V-set domain-containing T-cell activation inhibitor 1"/>
    <property type="match status" value="1"/>
</dbReference>
<evidence type="ECO:0000313" key="11">
    <source>
        <dbReference type="Ensembl" id="ENSOABP00000000621.2"/>
    </source>
</evidence>
<dbReference type="Proteomes" id="UP000472276">
    <property type="component" value="Unassembled WGS sequence"/>
</dbReference>
<feature type="compositionally biased region" description="Acidic residues" evidence="7">
    <location>
        <begin position="483"/>
        <end position="492"/>
    </location>
</feature>
<dbReference type="SMART" id="SM00408">
    <property type="entry name" value="IGc2"/>
    <property type="match status" value="1"/>
</dbReference>
<keyword evidence="8" id="KW-0812">Transmembrane</keyword>
<keyword evidence="4" id="KW-1015">Disulfide bond</keyword>
<evidence type="ECO:0000313" key="12">
    <source>
        <dbReference type="Proteomes" id="UP000472276"/>
    </source>
</evidence>